<dbReference type="EMBL" id="JALJOT010000009">
    <property type="protein sequence ID" value="KAK9907343.1"/>
    <property type="molecule type" value="Genomic_DNA"/>
</dbReference>
<feature type="compositionally biased region" description="Polar residues" evidence="10">
    <location>
        <begin position="584"/>
        <end position="602"/>
    </location>
</feature>
<evidence type="ECO:0000256" key="9">
    <source>
        <dbReference type="PROSITE-ProRule" id="PRU10141"/>
    </source>
</evidence>
<dbReference type="Gene3D" id="1.10.510.10">
    <property type="entry name" value="Transferase(Phosphotransferase) domain 1"/>
    <property type="match status" value="1"/>
</dbReference>
<dbReference type="PROSITE" id="PS50011">
    <property type="entry name" value="PROTEIN_KINASE_DOM"/>
    <property type="match status" value="1"/>
</dbReference>
<evidence type="ECO:0000256" key="8">
    <source>
        <dbReference type="ARBA" id="ARBA00048329"/>
    </source>
</evidence>
<accession>A0ABR2YKH9</accession>
<dbReference type="InterPro" id="IPR000719">
    <property type="entry name" value="Prot_kinase_dom"/>
</dbReference>
<evidence type="ECO:0000256" key="1">
    <source>
        <dbReference type="ARBA" id="ARBA00006529"/>
    </source>
</evidence>
<comment type="catalytic activity">
    <reaction evidence="8">
        <text>L-seryl-[protein] + ATP = O-phospho-L-seryl-[protein] + ADP + H(+)</text>
        <dbReference type="Rhea" id="RHEA:17989"/>
        <dbReference type="Rhea" id="RHEA-COMP:9863"/>
        <dbReference type="Rhea" id="RHEA-COMP:11604"/>
        <dbReference type="ChEBI" id="CHEBI:15378"/>
        <dbReference type="ChEBI" id="CHEBI:29999"/>
        <dbReference type="ChEBI" id="CHEBI:30616"/>
        <dbReference type="ChEBI" id="CHEBI:83421"/>
        <dbReference type="ChEBI" id="CHEBI:456216"/>
        <dbReference type="EC" id="2.7.11.25"/>
    </reaction>
</comment>
<dbReference type="CDD" id="cd06606">
    <property type="entry name" value="STKc_MAPKKK"/>
    <property type="match status" value="1"/>
</dbReference>
<evidence type="ECO:0000256" key="10">
    <source>
        <dbReference type="SAM" id="MobiDB-lite"/>
    </source>
</evidence>
<evidence type="ECO:0000256" key="6">
    <source>
        <dbReference type="ARBA" id="ARBA00022840"/>
    </source>
</evidence>
<comment type="catalytic activity">
    <reaction evidence="7">
        <text>L-threonyl-[protein] + ATP = O-phospho-L-threonyl-[protein] + ADP + H(+)</text>
        <dbReference type="Rhea" id="RHEA:46608"/>
        <dbReference type="Rhea" id="RHEA-COMP:11060"/>
        <dbReference type="Rhea" id="RHEA-COMP:11605"/>
        <dbReference type="ChEBI" id="CHEBI:15378"/>
        <dbReference type="ChEBI" id="CHEBI:30013"/>
        <dbReference type="ChEBI" id="CHEBI:30616"/>
        <dbReference type="ChEBI" id="CHEBI:61977"/>
        <dbReference type="ChEBI" id="CHEBI:456216"/>
        <dbReference type="EC" id="2.7.11.25"/>
    </reaction>
</comment>
<dbReference type="InterPro" id="IPR017441">
    <property type="entry name" value="Protein_kinase_ATP_BS"/>
</dbReference>
<sequence>MGQCISIEGGASQQERYQPKWQQPAGVMTLDGNYNGHIERLAANGTPVDSVDSDRLHDRQQQRPRLGFEKESTTIRVGKYKIKFGKDAEEEELESPYKDSAKDHPAFGQQRICDKLPETGPVNWTRGELLGAGAFGRVYLGLNNDTGQLMAVKQVLISKDENVAGRVVEHVQSLEAEVNVLKHLDHPNIVRYLGTDKNEQHLNIFLEFVPGGSIASLLAKFGSFKESVIRVYARQILLGLEYLHHNKIMHRDIKGANILVDHTGLVKVADFGASKKIEDLVTMDSGFKSIKGTPYWMAPEVIKQTGHGRQADIWSVACTVIEMATGKPPWSQFQSQVSALFHIASSKEPPVIPEVLSKEGRDFLLQCFNRVPKERPSASRLLRHPWLADLACQSTAAPLTNISVHTDMPRGREDHLLNLPSPIPEEPASLGASAGNTPAPRRALTASPDKMPEPRPFNMRPYALQPAERQSAESLESVAGDIGGGHRGGAVAALRASTSSQNSPEAARAFQRQEQGSERLSSGSACSAAGRPVGRQPSVSSLQLAAAANLTHSFKSDCSVESDYNPVEEPSWLADSIDLSAYQCQQQKEPDQAQQSSFSMMSHNDESLPASAAAAASGHSPNSDHNESPGLPSLRIEYTLSGAPDQDAGADHNSAHSLPSPDYTRAARDSIDVLSLRFGQPAGEYGTPQRFGRRPDPPASDQQSWPSTTEKSKGDVSAARVIALHASCASPS</sequence>
<evidence type="ECO:0000313" key="13">
    <source>
        <dbReference type="Proteomes" id="UP001491310"/>
    </source>
</evidence>
<protein>
    <recommendedName>
        <fullName evidence="2">mitogen-activated protein kinase kinase kinase</fullName>
        <ecNumber evidence="2">2.7.11.25</ecNumber>
    </recommendedName>
</protein>
<keyword evidence="3" id="KW-0808">Transferase</keyword>
<dbReference type="PANTHER" id="PTHR48016:SF56">
    <property type="entry name" value="MAPKK KINASE"/>
    <property type="match status" value="1"/>
</dbReference>
<evidence type="ECO:0000256" key="3">
    <source>
        <dbReference type="ARBA" id="ARBA00022679"/>
    </source>
</evidence>
<keyword evidence="13" id="KW-1185">Reference proteome</keyword>
<feature type="region of interest" description="Disordered" evidence="10">
    <location>
        <begin position="404"/>
        <end position="536"/>
    </location>
</feature>
<name>A0ABR2YKH9_9CHLO</name>
<dbReference type="EC" id="2.7.11.25" evidence="2"/>
<evidence type="ECO:0000256" key="7">
    <source>
        <dbReference type="ARBA" id="ARBA00047559"/>
    </source>
</evidence>
<feature type="compositionally biased region" description="Polar residues" evidence="10">
    <location>
        <begin position="700"/>
        <end position="709"/>
    </location>
</feature>
<evidence type="ECO:0000259" key="11">
    <source>
        <dbReference type="PROSITE" id="PS50011"/>
    </source>
</evidence>
<dbReference type="PANTHER" id="PTHR48016">
    <property type="entry name" value="MAP KINASE KINASE KINASE SSK2-RELATED-RELATED"/>
    <property type="match status" value="1"/>
</dbReference>
<feature type="region of interest" description="Disordered" evidence="10">
    <location>
        <begin position="680"/>
        <end position="716"/>
    </location>
</feature>
<keyword evidence="5" id="KW-0418">Kinase</keyword>
<organism evidence="12 13">
    <name type="scientific">Coccomyxa subellipsoidea</name>
    <dbReference type="NCBI Taxonomy" id="248742"/>
    <lineage>
        <taxon>Eukaryota</taxon>
        <taxon>Viridiplantae</taxon>
        <taxon>Chlorophyta</taxon>
        <taxon>core chlorophytes</taxon>
        <taxon>Trebouxiophyceae</taxon>
        <taxon>Trebouxiophyceae incertae sedis</taxon>
        <taxon>Coccomyxaceae</taxon>
        <taxon>Coccomyxa</taxon>
    </lineage>
</organism>
<evidence type="ECO:0000256" key="5">
    <source>
        <dbReference type="ARBA" id="ARBA00022777"/>
    </source>
</evidence>
<evidence type="ECO:0000256" key="2">
    <source>
        <dbReference type="ARBA" id="ARBA00012406"/>
    </source>
</evidence>
<feature type="compositionally biased region" description="Polar residues" evidence="10">
    <location>
        <begin position="512"/>
        <end position="525"/>
    </location>
</feature>
<evidence type="ECO:0000256" key="4">
    <source>
        <dbReference type="ARBA" id="ARBA00022741"/>
    </source>
</evidence>
<comment type="caution">
    <text evidence="12">The sequence shown here is derived from an EMBL/GenBank/DDBJ whole genome shotgun (WGS) entry which is preliminary data.</text>
</comment>
<feature type="compositionally biased region" description="Basic and acidic residues" evidence="10">
    <location>
        <begin position="407"/>
        <end position="416"/>
    </location>
</feature>
<proteinExistence type="inferred from homology"/>
<feature type="binding site" evidence="9">
    <location>
        <position position="153"/>
    </location>
    <ligand>
        <name>ATP</name>
        <dbReference type="ChEBI" id="CHEBI:30616"/>
    </ligand>
</feature>
<dbReference type="SUPFAM" id="SSF56112">
    <property type="entry name" value="Protein kinase-like (PK-like)"/>
    <property type="match status" value="1"/>
</dbReference>
<evidence type="ECO:0000313" key="12">
    <source>
        <dbReference type="EMBL" id="KAK9907343.1"/>
    </source>
</evidence>
<comment type="similarity">
    <text evidence="1">Belongs to the protein kinase superfamily. STE Ser/Thr protein kinase family. MAP kinase kinase kinase subfamily.</text>
</comment>
<dbReference type="SMART" id="SM00220">
    <property type="entry name" value="S_TKc"/>
    <property type="match status" value="1"/>
</dbReference>
<feature type="domain" description="Protein kinase" evidence="11">
    <location>
        <begin position="124"/>
        <end position="387"/>
    </location>
</feature>
<dbReference type="InterPro" id="IPR008271">
    <property type="entry name" value="Ser/Thr_kinase_AS"/>
</dbReference>
<keyword evidence="6 9" id="KW-0067">ATP-binding</keyword>
<feature type="region of interest" description="Disordered" evidence="10">
    <location>
        <begin position="584"/>
        <end position="664"/>
    </location>
</feature>
<reference evidence="12 13" key="1">
    <citation type="journal article" date="2024" name="Nat. Commun.">
        <title>Phylogenomics reveals the evolutionary origins of lichenization in chlorophyte algae.</title>
        <authorList>
            <person name="Puginier C."/>
            <person name="Libourel C."/>
            <person name="Otte J."/>
            <person name="Skaloud P."/>
            <person name="Haon M."/>
            <person name="Grisel S."/>
            <person name="Petersen M."/>
            <person name="Berrin J.G."/>
            <person name="Delaux P.M."/>
            <person name="Dal Grande F."/>
            <person name="Keller J."/>
        </authorList>
    </citation>
    <scope>NUCLEOTIDE SEQUENCE [LARGE SCALE GENOMIC DNA]</scope>
    <source>
        <strain evidence="12 13">SAG 216-7</strain>
    </source>
</reference>
<dbReference type="InterPro" id="IPR050538">
    <property type="entry name" value="MAP_kinase_kinase_kinase"/>
</dbReference>
<keyword evidence="4 9" id="KW-0547">Nucleotide-binding</keyword>
<dbReference type="InterPro" id="IPR011009">
    <property type="entry name" value="Kinase-like_dom_sf"/>
</dbReference>
<dbReference type="Proteomes" id="UP001491310">
    <property type="component" value="Unassembled WGS sequence"/>
</dbReference>
<dbReference type="PROSITE" id="PS00108">
    <property type="entry name" value="PROTEIN_KINASE_ST"/>
    <property type="match status" value="1"/>
</dbReference>
<gene>
    <name evidence="12" type="ORF">WJX75_001831</name>
</gene>
<dbReference type="Pfam" id="PF00069">
    <property type="entry name" value="Pkinase"/>
    <property type="match status" value="1"/>
</dbReference>
<dbReference type="PROSITE" id="PS00107">
    <property type="entry name" value="PROTEIN_KINASE_ATP"/>
    <property type="match status" value="1"/>
</dbReference>